<evidence type="ECO:0000256" key="5">
    <source>
        <dbReference type="ARBA" id="ARBA00023180"/>
    </source>
</evidence>
<reference evidence="7 8" key="1">
    <citation type="journal article" date="2019" name="Fungal Biol. Biotechnol.">
        <title>Draft genome sequence of fastidious pathogen Ceratobasidium theobromae, which causes vascular-streak dieback in Theobroma cacao.</title>
        <authorList>
            <person name="Ali S.S."/>
            <person name="Asman A."/>
            <person name="Shao J."/>
            <person name="Firmansyah A.P."/>
            <person name="Susilo A.W."/>
            <person name="Rosmana A."/>
            <person name="McMahon P."/>
            <person name="Junaid M."/>
            <person name="Guest D."/>
            <person name="Kheng T.Y."/>
            <person name="Meinhardt L.W."/>
            <person name="Bailey B.A."/>
        </authorList>
    </citation>
    <scope>NUCLEOTIDE SEQUENCE [LARGE SCALE GENOMIC DNA]</scope>
    <source>
        <strain evidence="7 8">CT2</strain>
    </source>
</reference>
<evidence type="ECO:0008006" key="9">
    <source>
        <dbReference type="Google" id="ProtNLM"/>
    </source>
</evidence>
<dbReference type="PANTHER" id="PTHR11010">
    <property type="entry name" value="PROTEASE S28 PRO-X CARBOXYPEPTIDASE-RELATED"/>
    <property type="match status" value="1"/>
</dbReference>
<keyword evidence="5" id="KW-0325">Glycoprotein</keyword>
<evidence type="ECO:0000313" key="7">
    <source>
        <dbReference type="EMBL" id="KAB5589741.1"/>
    </source>
</evidence>
<name>A0A5N5QE51_9AGAM</name>
<comment type="similarity">
    <text evidence="1">Belongs to the peptidase S28 family.</text>
</comment>
<dbReference type="Gene3D" id="3.40.50.1820">
    <property type="entry name" value="alpha/beta hydrolase"/>
    <property type="match status" value="2"/>
</dbReference>
<sequence length="594" mass="66065">MGPLLSIAVFAFLLILPNGVLGNLNRFPRPSVQMSKTPKRQVTGIVNGTIQNLPPYETEYWFDQFIDHRNPALGKFKQRPSISQILVYTGGNLIRALLYVEDINSYSPKYYQPGGPIVLNSPPESNGEDFTGYITNLTLPGLIAQATNGAAILLEHRFFGQSNPFPDLKDSSLKYLTVEQAIEDIVYFANNVQLPMLGDQVPPTKAPWILIGGSYPGAIVSWLMTASKPGVFWAGYASSASVQAINWYWSYWDIIRQYMPRNCSADVQKVITHVDTTFTSGSPSEIQALKETFGMGNVSHIDDVVTTLRGPLWSWQDLQPGRKNQAFFRFCDTLEVKDGVSAGPEGWGLDHALPLYGSYMKTYLSDLCGGSGLDDCLSSYMPEASTYTNTSVGNSWRSWNWLLCNELGFAQVGPPIGWPSIVTRLATPFYLMRQCPFYYPIAFPKPRHPTTWKINSKYGGWNVNVPRLFMSNGKREPGYFRDPWRGASTSSDFHPRKSTDLQPIVVYDGYHTTDMITGRGAVNEEVHAVQQLGVAYMTKWVKEWQDKHPDAVKGGAVTVIDPATLPALPDFVPLVSLSDNPPPVARSEVFGPSQ</sequence>
<evidence type="ECO:0000256" key="1">
    <source>
        <dbReference type="ARBA" id="ARBA00011079"/>
    </source>
</evidence>
<evidence type="ECO:0000256" key="2">
    <source>
        <dbReference type="ARBA" id="ARBA00022670"/>
    </source>
</evidence>
<dbReference type="InterPro" id="IPR029058">
    <property type="entry name" value="AB_hydrolase_fold"/>
</dbReference>
<keyword evidence="3 6" id="KW-0732">Signal</keyword>
<feature type="chain" id="PRO_5024459384" description="Peptidase S28" evidence="6">
    <location>
        <begin position="23"/>
        <end position="594"/>
    </location>
</feature>
<dbReference type="OrthoDB" id="1735038at2759"/>
<dbReference type="GO" id="GO:0006508">
    <property type="term" value="P:proteolysis"/>
    <property type="evidence" value="ECO:0007669"/>
    <property type="project" value="UniProtKB-KW"/>
</dbReference>
<dbReference type="AlphaFoldDB" id="A0A5N5QE51"/>
<dbReference type="InterPro" id="IPR008758">
    <property type="entry name" value="Peptidase_S28"/>
</dbReference>
<feature type="signal peptide" evidence="6">
    <location>
        <begin position="1"/>
        <end position="22"/>
    </location>
</feature>
<gene>
    <name evidence="7" type="ORF">CTheo_6815</name>
</gene>
<dbReference type="Proteomes" id="UP000383932">
    <property type="component" value="Unassembled WGS sequence"/>
</dbReference>
<keyword evidence="2" id="KW-0645">Protease</keyword>
<accession>A0A5N5QE51</accession>
<evidence type="ECO:0000256" key="4">
    <source>
        <dbReference type="ARBA" id="ARBA00022801"/>
    </source>
</evidence>
<dbReference type="Pfam" id="PF05577">
    <property type="entry name" value="Peptidase_S28"/>
    <property type="match status" value="2"/>
</dbReference>
<organism evidence="7 8">
    <name type="scientific">Ceratobasidium theobromae</name>
    <dbReference type="NCBI Taxonomy" id="1582974"/>
    <lineage>
        <taxon>Eukaryota</taxon>
        <taxon>Fungi</taxon>
        <taxon>Dikarya</taxon>
        <taxon>Basidiomycota</taxon>
        <taxon>Agaricomycotina</taxon>
        <taxon>Agaricomycetes</taxon>
        <taxon>Cantharellales</taxon>
        <taxon>Ceratobasidiaceae</taxon>
        <taxon>Ceratobasidium</taxon>
    </lineage>
</organism>
<dbReference type="GO" id="GO:0008239">
    <property type="term" value="F:dipeptidyl-peptidase activity"/>
    <property type="evidence" value="ECO:0007669"/>
    <property type="project" value="TreeGrafter"/>
</dbReference>
<comment type="caution">
    <text evidence="7">The sequence shown here is derived from an EMBL/GenBank/DDBJ whole genome shotgun (WGS) entry which is preliminary data.</text>
</comment>
<keyword evidence="4" id="KW-0378">Hydrolase</keyword>
<proteinExistence type="inferred from homology"/>
<dbReference type="GO" id="GO:0070008">
    <property type="term" value="F:serine-type exopeptidase activity"/>
    <property type="evidence" value="ECO:0007669"/>
    <property type="project" value="InterPro"/>
</dbReference>
<dbReference type="EMBL" id="SSOP01000234">
    <property type="protein sequence ID" value="KAB5589741.1"/>
    <property type="molecule type" value="Genomic_DNA"/>
</dbReference>
<evidence type="ECO:0000256" key="3">
    <source>
        <dbReference type="ARBA" id="ARBA00022729"/>
    </source>
</evidence>
<keyword evidence="8" id="KW-1185">Reference proteome</keyword>
<dbReference type="PANTHER" id="PTHR11010:SF23">
    <property type="entry name" value="SERINE PEPTIDASE"/>
    <property type="match status" value="1"/>
</dbReference>
<evidence type="ECO:0000256" key="6">
    <source>
        <dbReference type="SAM" id="SignalP"/>
    </source>
</evidence>
<evidence type="ECO:0000313" key="8">
    <source>
        <dbReference type="Proteomes" id="UP000383932"/>
    </source>
</evidence>
<dbReference type="SUPFAM" id="SSF53474">
    <property type="entry name" value="alpha/beta-Hydrolases"/>
    <property type="match status" value="1"/>
</dbReference>
<protein>
    <recommendedName>
        <fullName evidence="9">Peptidase S28</fullName>
    </recommendedName>
</protein>